<dbReference type="Pfam" id="PF18863">
    <property type="entry name" value="AbiJ_NTD4"/>
    <property type="match status" value="1"/>
</dbReference>
<gene>
    <name evidence="2" type="ORF">JTZ10_16225</name>
</gene>
<proteinExistence type="predicted"/>
<reference evidence="2" key="1">
    <citation type="submission" date="2021-02" db="EMBL/GenBank/DDBJ databases">
        <title>Taxonomy, biology and ecology of Rhodococcus bacteria occurring in California pistachio and other woody hosts as revealed by genome sequence analyses.</title>
        <authorList>
            <person name="Riely B."/>
            <person name="Gai Y."/>
        </authorList>
    </citation>
    <scope>NUCLEOTIDE SEQUENCE</scope>
    <source>
        <strain evidence="2">BP-295</strain>
    </source>
</reference>
<evidence type="ECO:0000313" key="3">
    <source>
        <dbReference type="Proteomes" id="UP001195196"/>
    </source>
</evidence>
<dbReference type="EMBL" id="JAFFGU010000007">
    <property type="protein sequence ID" value="MBM7279297.1"/>
    <property type="molecule type" value="Genomic_DNA"/>
</dbReference>
<accession>A0AAW4G891</accession>
<sequence length="282" mass="31603">MQRFSERYGFVQPKEAIQLEWADDELRMGLWNVTYVWLFDYPFRSQSLEAVLGKRVLGLAERIWMHELHKSVENFSLANFKKTCRSILLDHMFHESFDLIEAIVREARREKDLTELEDSYNHILATRRSAYRFIDGILVPLSNTDEVAAIEVVITSETVNSGARNHLRKSLALLGDRTDPDYANSIKEAISSVEAAASDLAPGKSTLGPKLEQIKSDFGLHPALVDGWKKLYGATSDEPGIRHGSSEISKADPDMARYYVVMCSAMVGYLAALRASGAATEG</sequence>
<evidence type="ECO:0000313" key="2">
    <source>
        <dbReference type="EMBL" id="MBM7279297.1"/>
    </source>
</evidence>
<dbReference type="AlphaFoldDB" id="A0AAW4G891"/>
<comment type="caution">
    <text evidence="2">The sequence shown here is derived from an EMBL/GenBank/DDBJ whole genome shotgun (WGS) entry which is preliminary data.</text>
</comment>
<organism evidence="2 3">
    <name type="scientific">Gordonia rubripertincta</name>
    <name type="common">Rhodococcus corallinus</name>
    <dbReference type="NCBI Taxonomy" id="36822"/>
    <lineage>
        <taxon>Bacteria</taxon>
        <taxon>Bacillati</taxon>
        <taxon>Actinomycetota</taxon>
        <taxon>Actinomycetes</taxon>
        <taxon>Mycobacteriales</taxon>
        <taxon>Gordoniaceae</taxon>
        <taxon>Gordonia</taxon>
    </lineage>
</organism>
<protein>
    <recommendedName>
        <fullName evidence="1">HEPN AbiJ-N-terminal domain-containing protein</fullName>
    </recommendedName>
</protein>
<dbReference type="Proteomes" id="UP001195196">
    <property type="component" value="Unassembled WGS sequence"/>
</dbReference>
<dbReference type="RefSeq" id="WP_204718407.1">
    <property type="nucleotide sequence ID" value="NZ_JAFFGU010000007.1"/>
</dbReference>
<feature type="domain" description="HEPN AbiJ-N-terminal" evidence="1">
    <location>
        <begin position="3"/>
        <end position="154"/>
    </location>
</feature>
<dbReference type="InterPro" id="IPR049503">
    <property type="entry name" value="AbiJ_NTD4"/>
</dbReference>
<evidence type="ECO:0000259" key="1">
    <source>
        <dbReference type="Pfam" id="PF18863"/>
    </source>
</evidence>
<name>A0AAW4G891_GORRU</name>